<organism evidence="2">
    <name type="scientific">uncultured Gemmatimonadota bacterium</name>
    <dbReference type="NCBI Taxonomy" id="203437"/>
    <lineage>
        <taxon>Bacteria</taxon>
        <taxon>Pseudomonadati</taxon>
        <taxon>Gemmatimonadota</taxon>
        <taxon>environmental samples</taxon>
    </lineage>
</organism>
<gene>
    <name evidence="2" type="ORF">AVDCRST_MAG68-1918</name>
</gene>
<evidence type="ECO:0000256" key="1">
    <source>
        <dbReference type="SAM" id="MobiDB-lite"/>
    </source>
</evidence>
<feature type="region of interest" description="Disordered" evidence="1">
    <location>
        <begin position="36"/>
        <end position="70"/>
    </location>
</feature>
<reference evidence="2" key="1">
    <citation type="submission" date="2020-02" db="EMBL/GenBank/DDBJ databases">
        <authorList>
            <person name="Meier V. D."/>
        </authorList>
    </citation>
    <scope>NUCLEOTIDE SEQUENCE</scope>
    <source>
        <strain evidence="2">AVDCRST_MAG68</strain>
    </source>
</reference>
<accession>A0A6J4L052</accession>
<proteinExistence type="predicted"/>
<evidence type="ECO:0000313" key="2">
    <source>
        <dbReference type="EMBL" id="CAA9320221.1"/>
    </source>
</evidence>
<dbReference type="AlphaFoldDB" id="A0A6J4L052"/>
<feature type="non-terminal residue" evidence="2">
    <location>
        <position position="1"/>
    </location>
</feature>
<dbReference type="EMBL" id="CADCTW010000090">
    <property type="protein sequence ID" value="CAA9320221.1"/>
    <property type="molecule type" value="Genomic_DNA"/>
</dbReference>
<name>A0A6J4L052_9BACT</name>
<feature type="non-terminal residue" evidence="2">
    <location>
        <position position="70"/>
    </location>
</feature>
<sequence>CEPSNARTSWTSRRSMPYSWRGGDWRICCRPARVRGTSAPGVDRLRAGVRDGGQGASGALPRRTGGGSRY</sequence>
<protein>
    <submittedName>
        <fullName evidence="2">Uncharacterized protein</fullName>
    </submittedName>
</protein>